<dbReference type="GO" id="GO:0006099">
    <property type="term" value="P:tricarboxylic acid cycle"/>
    <property type="evidence" value="ECO:0007669"/>
    <property type="project" value="InterPro"/>
</dbReference>
<sequence>MRSLRALRGLRGLTSYALNDAAEVSARSLTTVPDLKSVLKEKIPEQQERLKAIKKQYGGKELGKVTVDMTIGGMRGITGVLWETSLLDPEEGIRFRGYSIPELQQMLPGAKPGGEPLPEGLLWLLLTGEIPSKEQVDALSAELAERGSSIPAHVDTMLTSLPPGTHPMTQFSMAVLALQPDSKFAQAYAKGVPKKDYWDPVYEDSMNLIAKLPGIAALIYRNTYFGGKKIPHDSNLDWAANLAHQMGHDGEEVYELTRLYQTIHTDHEGGNVSAHATHLVGSALSDPYFSFSAGLNGLAGPLHGLANQEVLRWLFDVTKKIGQTPSKEEVEKFVWDTLNSGRVIPGFGHAVLRKTDPRYTCQREFAQKHLPDDPMFRLVSLFYEVVPGVLLEQGKVKNPWPNVDAHSGVLLQYYGIKEENFYTVLFGVSRAIGVLSQGIWSRALGLPIERPKSITMEALERKLA</sequence>
<dbReference type="FunFam" id="1.10.230.10:FF:000001">
    <property type="entry name" value="Citrate synthase"/>
    <property type="match status" value="1"/>
</dbReference>
<dbReference type="GO" id="GO:0005759">
    <property type="term" value="C:mitochondrial matrix"/>
    <property type="evidence" value="ECO:0007669"/>
    <property type="project" value="TreeGrafter"/>
</dbReference>
<dbReference type="InterPro" id="IPR010109">
    <property type="entry name" value="Citrate_synthase_euk"/>
</dbReference>
<protein>
    <recommendedName>
        <fullName evidence="4">Citrate synthase</fullName>
    </recommendedName>
</protein>
<reference evidence="5 6" key="1">
    <citation type="submission" date="2023-10" db="EMBL/GenBank/DDBJ databases">
        <authorList>
            <person name="Maclean D."/>
            <person name="Macfadyen A."/>
        </authorList>
    </citation>
    <scope>NUCLEOTIDE SEQUENCE [LARGE SCALE GENOMIC DNA]</scope>
</reference>
<dbReference type="Proteomes" id="UP001314263">
    <property type="component" value="Unassembled WGS sequence"/>
</dbReference>
<keyword evidence="6" id="KW-1185">Reference proteome</keyword>
<dbReference type="GO" id="GO:0005975">
    <property type="term" value="P:carbohydrate metabolic process"/>
    <property type="evidence" value="ECO:0007669"/>
    <property type="project" value="TreeGrafter"/>
</dbReference>
<name>A0AAV1I345_9CHLO</name>
<evidence type="ECO:0000313" key="6">
    <source>
        <dbReference type="Proteomes" id="UP001314263"/>
    </source>
</evidence>
<dbReference type="PANTHER" id="PTHR11739:SF8">
    <property type="entry name" value="CITRATE SYNTHASE, MITOCHONDRIAL"/>
    <property type="match status" value="1"/>
</dbReference>
<evidence type="ECO:0000256" key="2">
    <source>
        <dbReference type="ARBA" id="ARBA00022679"/>
    </source>
</evidence>
<dbReference type="AlphaFoldDB" id="A0AAV1I345"/>
<dbReference type="Gene3D" id="1.10.580.10">
    <property type="entry name" value="Citrate Synthase, domain 1"/>
    <property type="match status" value="1"/>
</dbReference>
<organism evidence="5 6">
    <name type="scientific">Coccomyxa viridis</name>
    <dbReference type="NCBI Taxonomy" id="1274662"/>
    <lineage>
        <taxon>Eukaryota</taxon>
        <taxon>Viridiplantae</taxon>
        <taxon>Chlorophyta</taxon>
        <taxon>core chlorophytes</taxon>
        <taxon>Trebouxiophyceae</taxon>
        <taxon>Trebouxiophyceae incertae sedis</taxon>
        <taxon>Coccomyxaceae</taxon>
        <taxon>Coccomyxa</taxon>
    </lineage>
</organism>
<feature type="active site" evidence="3">
    <location>
        <position position="404"/>
    </location>
</feature>
<dbReference type="PROSITE" id="PS00480">
    <property type="entry name" value="CITRATE_SYNTHASE"/>
    <property type="match status" value="1"/>
</dbReference>
<dbReference type="NCBIfam" id="TIGR01793">
    <property type="entry name" value="cit_synth_euk"/>
    <property type="match status" value="1"/>
</dbReference>
<dbReference type="EMBL" id="CAUYUE010000005">
    <property type="protein sequence ID" value="CAK0779258.1"/>
    <property type="molecule type" value="Genomic_DNA"/>
</dbReference>
<evidence type="ECO:0000313" key="5">
    <source>
        <dbReference type="EMBL" id="CAK0779258.1"/>
    </source>
</evidence>
<dbReference type="NCBIfam" id="NF007128">
    <property type="entry name" value="PRK09569.1"/>
    <property type="match status" value="1"/>
</dbReference>
<dbReference type="SUPFAM" id="SSF48256">
    <property type="entry name" value="Citrate synthase"/>
    <property type="match status" value="1"/>
</dbReference>
<dbReference type="FunFam" id="1.10.580.10:FF:000001">
    <property type="entry name" value="Citrate synthase"/>
    <property type="match status" value="1"/>
</dbReference>
<evidence type="ECO:0000256" key="4">
    <source>
        <dbReference type="RuleBase" id="RU000441"/>
    </source>
</evidence>
<keyword evidence="2 4" id="KW-0808">Transferase</keyword>
<comment type="caution">
    <text evidence="5">The sequence shown here is derived from an EMBL/GenBank/DDBJ whole genome shotgun (WGS) entry which is preliminary data.</text>
</comment>
<dbReference type="Gene3D" id="1.10.230.10">
    <property type="entry name" value="Cytochrome P450-Terp, domain 2"/>
    <property type="match status" value="1"/>
</dbReference>
<dbReference type="InterPro" id="IPR016143">
    <property type="entry name" value="Citrate_synth-like_sm_a-sub"/>
</dbReference>
<evidence type="ECO:0000256" key="3">
    <source>
        <dbReference type="PIRSR" id="PIRSR610109-1"/>
    </source>
</evidence>
<dbReference type="InterPro" id="IPR019810">
    <property type="entry name" value="Citrate_synthase_AS"/>
</dbReference>
<evidence type="ECO:0000256" key="1">
    <source>
        <dbReference type="ARBA" id="ARBA00010566"/>
    </source>
</evidence>
<gene>
    <name evidence="5" type="ORF">CVIRNUC_004728</name>
</gene>
<dbReference type="Pfam" id="PF00285">
    <property type="entry name" value="Citrate_synt"/>
    <property type="match status" value="1"/>
</dbReference>
<feature type="active site" evidence="3">
    <location>
        <position position="303"/>
    </location>
</feature>
<proteinExistence type="inferred from homology"/>
<dbReference type="InterPro" id="IPR016142">
    <property type="entry name" value="Citrate_synth-like_lrg_a-sub"/>
</dbReference>
<accession>A0AAV1I345</accession>
<dbReference type="GO" id="GO:0006101">
    <property type="term" value="P:citrate metabolic process"/>
    <property type="evidence" value="ECO:0007669"/>
    <property type="project" value="InterPro"/>
</dbReference>
<dbReference type="InterPro" id="IPR036969">
    <property type="entry name" value="Citrate_synthase_sf"/>
</dbReference>
<dbReference type="InterPro" id="IPR002020">
    <property type="entry name" value="Citrate_synthase"/>
</dbReference>
<dbReference type="PRINTS" id="PR00143">
    <property type="entry name" value="CITRTSNTHASE"/>
</dbReference>
<feature type="active site" evidence="3">
    <location>
        <position position="349"/>
    </location>
</feature>
<dbReference type="GO" id="GO:0046912">
    <property type="term" value="F:acyltransferase activity, acyl groups converted into alkyl on transfer"/>
    <property type="evidence" value="ECO:0007669"/>
    <property type="project" value="InterPro"/>
</dbReference>
<dbReference type="PANTHER" id="PTHR11739">
    <property type="entry name" value="CITRATE SYNTHASE"/>
    <property type="match status" value="1"/>
</dbReference>
<comment type="similarity">
    <text evidence="1 4">Belongs to the citrate synthase family.</text>
</comment>